<evidence type="ECO:0000313" key="1">
    <source>
        <dbReference type="EnsemblPlants" id="AET5Gv20844300.11"/>
    </source>
</evidence>
<reference evidence="2" key="1">
    <citation type="journal article" date="2014" name="Science">
        <title>Ancient hybridizations among the ancestral genomes of bread wheat.</title>
        <authorList>
            <consortium name="International Wheat Genome Sequencing Consortium,"/>
            <person name="Marcussen T."/>
            <person name="Sandve S.R."/>
            <person name="Heier L."/>
            <person name="Spannagl M."/>
            <person name="Pfeifer M."/>
            <person name="Jakobsen K.S."/>
            <person name="Wulff B.B."/>
            <person name="Steuernagel B."/>
            <person name="Mayer K.F."/>
            <person name="Olsen O.A."/>
        </authorList>
    </citation>
    <scope>NUCLEOTIDE SEQUENCE [LARGE SCALE GENOMIC DNA]</scope>
    <source>
        <strain evidence="2">cv. AL8/78</strain>
    </source>
</reference>
<reference evidence="1" key="3">
    <citation type="journal article" date="2017" name="Nature">
        <title>Genome sequence of the progenitor of the wheat D genome Aegilops tauschii.</title>
        <authorList>
            <person name="Luo M.C."/>
            <person name="Gu Y.Q."/>
            <person name="Puiu D."/>
            <person name="Wang H."/>
            <person name="Twardziok S.O."/>
            <person name="Deal K.R."/>
            <person name="Huo N."/>
            <person name="Zhu T."/>
            <person name="Wang L."/>
            <person name="Wang Y."/>
            <person name="McGuire P.E."/>
            <person name="Liu S."/>
            <person name="Long H."/>
            <person name="Ramasamy R.K."/>
            <person name="Rodriguez J.C."/>
            <person name="Van S.L."/>
            <person name="Yuan L."/>
            <person name="Wang Z."/>
            <person name="Xia Z."/>
            <person name="Xiao L."/>
            <person name="Anderson O.D."/>
            <person name="Ouyang S."/>
            <person name="Liang Y."/>
            <person name="Zimin A.V."/>
            <person name="Pertea G."/>
            <person name="Qi P."/>
            <person name="Bennetzen J.L."/>
            <person name="Dai X."/>
            <person name="Dawson M.W."/>
            <person name="Muller H.G."/>
            <person name="Kugler K."/>
            <person name="Rivarola-Duarte L."/>
            <person name="Spannagl M."/>
            <person name="Mayer K.F.X."/>
            <person name="Lu F.H."/>
            <person name="Bevan M.W."/>
            <person name="Leroy P."/>
            <person name="Li P."/>
            <person name="You F.M."/>
            <person name="Sun Q."/>
            <person name="Liu Z."/>
            <person name="Lyons E."/>
            <person name="Wicker T."/>
            <person name="Salzberg S.L."/>
            <person name="Devos K.M."/>
            <person name="Dvorak J."/>
        </authorList>
    </citation>
    <scope>NUCLEOTIDE SEQUENCE [LARGE SCALE GENOMIC DNA]</scope>
    <source>
        <strain evidence="1">cv. AL8/78</strain>
    </source>
</reference>
<dbReference type="Gramene" id="AET5Gv20844300.11">
    <property type="protein sequence ID" value="AET5Gv20844300.11"/>
    <property type="gene ID" value="AET5Gv20844300"/>
</dbReference>
<reference evidence="1" key="5">
    <citation type="journal article" date="2021" name="G3 (Bethesda)">
        <title>Aegilops tauschii genome assembly Aet v5.0 features greater sequence contiguity and improved annotation.</title>
        <authorList>
            <person name="Wang L."/>
            <person name="Zhu T."/>
            <person name="Rodriguez J.C."/>
            <person name="Deal K.R."/>
            <person name="Dubcovsky J."/>
            <person name="McGuire P.E."/>
            <person name="Lux T."/>
            <person name="Spannagl M."/>
            <person name="Mayer K.F.X."/>
            <person name="Baldrich P."/>
            <person name="Meyers B.C."/>
            <person name="Huo N."/>
            <person name="Gu Y.Q."/>
            <person name="Zhou H."/>
            <person name="Devos K.M."/>
            <person name="Bennetzen J.L."/>
            <person name="Unver T."/>
            <person name="Budak H."/>
            <person name="Gulick P.J."/>
            <person name="Galiba G."/>
            <person name="Kalapos B."/>
            <person name="Nelson D.R."/>
            <person name="Li P."/>
            <person name="You F.M."/>
            <person name="Luo M.C."/>
            <person name="Dvorak J."/>
        </authorList>
    </citation>
    <scope>NUCLEOTIDE SEQUENCE [LARGE SCALE GENOMIC DNA]</scope>
    <source>
        <strain evidence="1">cv. AL8/78</strain>
    </source>
</reference>
<name>A0A453LMY8_AEGTS</name>
<reference evidence="1" key="4">
    <citation type="submission" date="2019-03" db="UniProtKB">
        <authorList>
            <consortium name="EnsemblPlants"/>
        </authorList>
    </citation>
    <scope>IDENTIFICATION</scope>
</reference>
<organism evidence="1 2">
    <name type="scientific">Aegilops tauschii subsp. strangulata</name>
    <name type="common">Goatgrass</name>
    <dbReference type="NCBI Taxonomy" id="200361"/>
    <lineage>
        <taxon>Eukaryota</taxon>
        <taxon>Viridiplantae</taxon>
        <taxon>Streptophyta</taxon>
        <taxon>Embryophyta</taxon>
        <taxon>Tracheophyta</taxon>
        <taxon>Spermatophyta</taxon>
        <taxon>Magnoliopsida</taxon>
        <taxon>Liliopsida</taxon>
        <taxon>Poales</taxon>
        <taxon>Poaceae</taxon>
        <taxon>BOP clade</taxon>
        <taxon>Pooideae</taxon>
        <taxon>Triticodae</taxon>
        <taxon>Triticeae</taxon>
        <taxon>Triticinae</taxon>
        <taxon>Aegilops</taxon>
    </lineage>
</organism>
<keyword evidence="2" id="KW-1185">Reference proteome</keyword>
<dbReference type="AlphaFoldDB" id="A0A453LMY8"/>
<dbReference type="GO" id="GO:0032196">
    <property type="term" value="P:transposition"/>
    <property type="evidence" value="ECO:0007669"/>
    <property type="project" value="InterPro"/>
</dbReference>
<dbReference type="InterPro" id="IPR039266">
    <property type="entry name" value="EN-1/SPM"/>
</dbReference>
<dbReference type="Proteomes" id="UP000015105">
    <property type="component" value="Chromosome 5D"/>
</dbReference>
<proteinExistence type="predicted"/>
<dbReference type="PANTHER" id="PTHR33157">
    <property type="entry name" value="AUTONOMOUS TRANSPOSABLE ELEMENT EN-1 MOSAIC PROTEIN-RELATED"/>
    <property type="match status" value="1"/>
</dbReference>
<dbReference type="EnsemblPlants" id="AET5Gv20844300.11">
    <property type="protein sequence ID" value="AET5Gv20844300.11"/>
    <property type="gene ID" value="AET5Gv20844300"/>
</dbReference>
<dbReference type="PANTHER" id="PTHR33157:SF8">
    <property type="entry name" value="OS11G0485000 PROTEIN"/>
    <property type="match status" value="1"/>
</dbReference>
<sequence length="157" mass="18059">MYPPPIGPKNDQKPVLCWEDYKWSPGPEVRSAASKIVEEFWWRFKCDPLEQEKADGVLEENLTRKVKQMLHEEKAAAIKRLMKKGQLPAQLTEVDENVFHCSGARNAVATRQFLVLYLRQASFCLCLIGKFHLHWMMFHTLEMQTLKTGKDPGISGA</sequence>
<protein>
    <submittedName>
        <fullName evidence="1">Uncharacterized protein</fullName>
    </submittedName>
</protein>
<evidence type="ECO:0000313" key="2">
    <source>
        <dbReference type="Proteomes" id="UP000015105"/>
    </source>
</evidence>
<reference evidence="2" key="2">
    <citation type="journal article" date="2017" name="Nat. Plants">
        <title>The Aegilops tauschii genome reveals multiple impacts of transposons.</title>
        <authorList>
            <person name="Zhao G."/>
            <person name="Zou C."/>
            <person name="Li K."/>
            <person name="Wang K."/>
            <person name="Li T."/>
            <person name="Gao L."/>
            <person name="Zhang X."/>
            <person name="Wang H."/>
            <person name="Yang Z."/>
            <person name="Liu X."/>
            <person name="Jiang W."/>
            <person name="Mao L."/>
            <person name="Kong X."/>
            <person name="Jiao Y."/>
            <person name="Jia J."/>
        </authorList>
    </citation>
    <scope>NUCLEOTIDE SEQUENCE [LARGE SCALE GENOMIC DNA]</scope>
    <source>
        <strain evidence="2">cv. AL8/78</strain>
    </source>
</reference>
<accession>A0A453LMY8</accession>